<name>F3PQB5_9BACE</name>
<evidence type="ECO:0000313" key="2">
    <source>
        <dbReference type="Proteomes" id="UP000003416"/>
    </source>
</evidence>
<accession>F3PQB5</accession>
<dbReference type="Proteomes" id="UP000003416">
    <property type="component" value="Unassembled WGS sequence"/>
</dbReference>
<organism evidence="1 2">
    <name type="scientific">Bacteroides fluxus YIT 12057</name>
    <dbReference type="NCBI Taxonomy" id="763034"/>
    <lineage>
        <taxon>Bacteria</taxon>
        <taxon>Pseudomonadati</taxon>
        <taxon>Bacteroidota</taxon>
        <taxon>Bacteroidia</taxon>
        <taxon>Bacteroidales</taxon>
        <taxon>Bacteroidaceae</taxon>
        <taxon>Bacteroides</taxon>
    </lineage>
</organism>
<evidence type="ECO:0000313" key="1">
    <source>
        <dbReference type="EMBL" id="EGF59157.1"/>
    </source>
</evidence>
<dbReference type="HOGENOM" id="CLU_3229590_0_0_10"/>
<keyword evidence="2" id="KW-1185">Reference proteome</keyword>
<dbReference type="STRING" id="763034.HMPREF9446_00908"/>
<sequence length="43" mass="5301">MYIVLPLWFVFLRKGNKGKTCFCITMYYLCSIIKYKNNMIWKQ</sequence>
<protein>
    <submittedName>
        <fullName evidence="1">Uncharacterized protein</fullName>
    </submittedName>
</protein>
<proteinExistence type="predicted"/>
<reference evidence="1 2" key="1">
    <citation type="submission" date="2011-02" db="EMBL/GenBank/DDBJ databases">
        <authorList>
            <person name="Weinstock G."/>
            <person name="Sodergren E."/>
            <person name="Clifton S."/>
            <person name="Fulton L."/>
            <person name="Fulton B."/>
            <person name="Courtney L."/>
            <person name="Fronick C."/>
            <person name="Harrison M."/>
            <person name="Strong C."/>
            <person name="Farmer C."/>
            <person name="Delahaunty K."/>
            <person name="Markovic C."/>
            <person name="Hall O."/>
            <person name="Minx P."/>
            <person name="Tomlinson C."/>
            <person name="Mitreva M."/>
            <person name="Hou S."/>
            <person name="Chen J."/>
            <person name="Wollam A."/>
            <person name="Pepin K.H."/>
            <person name="Johnson M."/>
            <person name="Bhonagiri V."/>
            <person name="Zhang X."/>
            <person name="Suruliraj S."/>
            <person name="Warren W."/>
            <person name="Chinwalla A."/>
            <person name="Mardis E.R."/>
            <person name="Wilson R.K."/>
        </authorList>
    </citation>
    <scope>NUCLEOTIDE SEQUENCE [LARGE SCALE GENOMIC DNA]</scope>
    <source>
        <strain evidence="1 2">YIT 12057</strain>
    </source>
</reference>
<gene>
    <name evidence="1" type="ORF">HMPREF9446_00908</name>
</gene>
<comment type="caution">
    <text evidence="1">The sequence shown here is derived from an EMBL/GenBank/DDBJ whole genome shotgun (WGS) entry which is preliminary data.</text>
</comment>
<dbReference type="EMBL" id="AFBN01000013">
    <property type="protein sequence ID" value="EGF59157.1"/>
    <property type="molecule type" value="Genomic_DNA"/>
</dbReference>
<dbReference type="AlphaFoldDB" id="F3PQB5"/>